<feature type="transmembrane region" description="Helical" evidence="8">
    <location>
        <begin position="152"/>
        <end position="168"/>
    </location>
</feature>
<protein>
    <submittedName>
        <fullName evidence="10">EamA family transporter RarD</fullName>
    </submittedName>
</protein>
<evidence type="ECO:0000256" key="5">
    <source>
        <dbReference type="ARBA" id="ARBA00022692"/>
    </source>
</evidence>
<feature type="transmembrane region" description="Helical" evidence="8">
    <location>
        <begin position="74"/>
        <end position="93"/>
    </location>
</feature>
<dbReference type="InterPro" id="IPR004626">
    <property type="entry name" value="RarD"/>
</dbReference>
<dbReference type="SUPFAM" id="SSF103481">
    <property type="entry name" value="Multidrug resistance efflux transporter EmrE"/>
    <property type="match status" value="2"/>
</dbReference>
<dbReference type="NCBIfam" id="TIGR00688">
    <property type="entry name" value="rarD"/>
    <property type="match status" value="1"/>
</dbReference>
<evidence type="ECO:0000256" key="1">
    <source>
        <dbReference type="ARBA" id="ARBA00004651"/>
    </source>
</evidence>
<evidence type="ECO:0000256" key="6">
    <source>
        <dbReference type="ARBA" id="ARBA00022989"/>
    </source>
</evidence>
<proteinExistence type="inferred from homology"/>
<keyword evidence="4" id="KW-1003">Cell membrane</keyword>
<feature type="transmembrane region" description="Helical" evidence="8">
    <location>
        <begin position="40"/>
        <end position="62"/>
    </location>
</feature>
<dbReference type="PANTHER" id="PTHR22911">
    <property type="entry name" value="ACYL-MALONYL CONDENSING ENZYME-RELATED"/>
    <property type="match status" value="1"/>
</dbReference>
<evidence type="ECO:0000259" key="9">
    <source>
        <dbReference type="Pfam" id="PF00892"/>
    </source>
</evidence>
<keyword evidence="11" id="KW-1185">Reference proteome</keyword>
<evidence type="ECO:0000256" key="2">
    <source>
        <dbReference type="ARBA" id="ARBA00007362"/>
    </source>
</evidence>
<evidence type="ECO:0000313" key="10">
    <source>
        <dbReference type="EMBL" id="WKD50251.1"/>
    </source>
</evidence>
<evidence type="ECO:0000256" key="4">
    <source>
        <dbReference type="ARBA" id="ARBA00022475"/>
    </source>
</evidence>
<organism evidence="10 11">
    <name type="scientific">Microbulbifer spongiae</name>
    <dbReference type="NCBI Taxonomy" id="2944933"/>
    <lineage>
        <taxon>Bacteria</taxon>
        <taxon>Pseudomonadati</taxon>
        <taxon>Pseudomonadota</taxon>
        <taxon>Gammaproteobacteria</taxon>
        <taxon>Cellvibrionales</taxon>
        <taxon>Microbulbiferaceae</taxon>
        <taxon>Microbulbifer</taxon>
    </lineage>
</organism>
<name>A0ABY9EE34_9GAMM</name>
<dbReference type="PANTHER" id="PTHR22911:SF137">
    <property type="entry name" value="SOLUTE CARRIER FAMILY 35 MEMBER G2-RELATED"/>
    <property type="match status" value="1"/>
</dbReference>
<dbReference type="Pfam" id="PF00892">
    <property type="entry name" value="EamA"/>
    <property type="match status" value="2"/>
</dbReference>
<feature type="transmembrane region" description="Helical" evidence="8">
    <location>
        <begin position="268"/>
        <end position="289"/>
    </location>
</feature>
<feature type="transmembrane region" description="Helical" evidence="8">
    <location>
        <begin position="210"/>
        <end position="232"/>
    </location>
</feature>
<sequence>MRHQDSATTGLLAGVAAFFIWGLAPLYFHLLEGIPAAEILAHRSVWSLVLALLILALVHRLPDLANTLRNGGKMRMLALTALLIGSNWLVFIWAINNGHLLESSLGYYINPLLNIVLGVLFLGEKLRRLQWLAVALATTGIAYELWQFGRVPVIALFLAGTFALYGLVRKRAPVESLTGLAVETLYMLPVALFYLVCSDSPTSNLLHNSWALNSLLVLAGPVTLMPLLLFTIAARRLNLSTVGFLQYIAPTLMLVIATQVLGEPFREGKLITFMLVWLGLILYTIDALAQRRKLYLQGKVAL</sequence>
<feature type="transmembrane region" description="Helical" evidence="8">
    <location>
        <begin position="180"/>
        <end position="198"/>
    </location>
</feature>
<keyword evidence="5 8" id="KW-0812">Transmembrane</keyword>
<comment type="similarity">
    <text evidence="2">Belongs to the EamA transporter family.</text>
</comment>
<feature type="transmembrane region" description="Helical" evidence="8">
    <location>
        <begin position="129"/>
        <end position="146"/>
    </location>
</feature>
<keyword evidence="6 8" id="KW-1133">Transmembrane helix</keyword>
<evidence type="ECO:0000313" key="11">
    <source>
        <dbReference type="Proteomes" id="UP001321520"/>
    </source>
</evidence>
<feature type="domain" description="EamA" evidence="9">
    <location>
        <begin position="155"/>
        <end position="283"/>
    </location>
</feature>
<dbReference type="InterPro" id="IPR037185">
    <property type="entry name" value="EmrE-like"/>
</dbReference>
<evidence type="ECO:0000256" key="3">
    <source>
        <dbReference type="ARBA" id="ARBA00022448"/>
    </source>
</evidence>
<feature type="transmembrane region" description="Helical" evidence="8">
    <location>
        <begin position="7"/>
        <end position="28"/>
    </location>
</feature>
<feature type="domain" description="EamA" evidence="9">
    <location>
        <begin position="9"/>
        <end position="142"/>
    </location>
</feature>
<keyword evidence="7 8" id="KW-0472">Membrane</keyword>
<dbReference type="RefSeq" id="WP_301416371.1">
    <property type="nucleotide sequence ID" value="NZ_CP098023.1"/>
</dbReference>
<dbReference type="InterPro" id="IPR000620">
    <property type="entry name" value="EamA_dom"/>
</dbReference>
<reference evidence="10 11" key="1">
    <citation type="submission" date="2022-05" db="EMBL/GenBank/DDBJ databases">
        <title>Microbulbifer sp. nov., isolated from sponge.</title>
        <authorList>
            <person name="Gao L."/>
        </authorList>
    </citation>
    <scope>NUCLEOTIDE SEQUENCE [LARGE SCALE GENOMIC DNA]</scope>
    <source>
        <strain evidence="10 11">MI-G</strain>
    </source>
</reference>
<comment type="subcellular location">
    <subcellularLocation>
        <location evidence="1">Cell membrane</location>
        <topology evidence="1">Multi-pass membrane protein</topology>
    </subcellularLocation>
</comment>
<feature type="transmembrane region" description="Helical" evidence="8">
    <location>
        <begin position="244"/>
        <end position="262"/>
    </location>
</feature>
<feature type="transmembrane region" description="Helical" evidence="8">
    <location>
        <begin position="105"/>
        <end position="122"/>
    </location>
</feature>
<dbReference type="EMBL" id="CP098023">
    <property type="protein sequence ID" value="WKD50251.1"/>
    <property type="molecule type" value="Genomic_DNA"/>
</dbReference>
<keyword evidence="3" id="KW-0813">Transport</keyword>
<evidence type="ECO:0000256" key="7">
    <source>
        <dbReference type="ARBA" id="ARBA00023136"/>
    </source>
</evidence>
<gene>
    <name evidence="10" type="primary">rarD</name>
    <name evidence="10" type="ORF">M8T91_02120</name>
</gene>
<evidence type="ECO:0000256" key="8">
    <source>
        <dbReference type="SAM" id="Phobius"/>
    </source>
</evidence>
<accession>A0ABY9EE34</accession>
<dbReference type="Proteomes" id="UP001321520">
    <property type="component" value="Chromosome"/>
</dbReference>